<protein>
    <submittedName>
        <fullName evidence="3">Uncharacterized protein</fullName>
    </submittedName>
</protein>
<accession>A0ABP8TY95</accession>
<comment type="caution">
    <text evidence="3">The sequence shown here is derived from an EMBL/GenBank/DDBJ whole genome shotgun (WGS) entry which is preliminary data.</text>
</comment>
<name>A0ABP8TY95_9ACTN</name>
<sequence length="1061" mass="115412">MRRAVTLSAVLVLMVEVAVGMPALSAADPPVIFTESQLSRVLLGPAVQVKDAPPDYDKDVVASAELVDWRKKNPSAPAAAVDAHVRSLLAGLANPPKDHMVESRPERWRALLKAVYATQGMEITGPRTSELLAVVTARDLFQAVRSKEQRLRGAQQGVDLDVSFTKAASGVWMAVYDAAATDPAFAAAWRDHVGVARPGEPYALAATATSETLKTLPGLRDVAKVDRLVAAGNAGRTAFYGEVRRQLDTFTDQAAVLDLPRRLVEADASTRMPDDPDAYVSPEVIEQYKKNQEFRQKTIDGLKSGGEFLVGAVKYVDAGLGNQIAQYLEPFAKVLTSYNELITAVGTIGAATSVGAAFGGIGAAVGAAVGIVQVFSGVLGGSKGADQAAQKQILEAMNRGFTGIHEDLKVIRQNMNDRFDRVDKSLDQIFSTLVDRFGTLIEAIKDVNANVQVIHEQLLGLQSQLQNFGSDILNSLKDDQKGAFIAAATHYVDYPAFNNGRTLDTYKTYTEGVDVFMATARDTARNSTFTQQNYALDDPRAALTARSTPSDNGSPGAAGAVDWLADYANRHYGSAYRVSPPSLMTPNADLWAEAARAYYLTALQNPRWAGAEGDDQARATALSNAGLEIRQAAAQFVTGHAAPPKIFSDLEGDNLRSTSAFATEVEELKYRVMNDARRFNLWDDVEGIYNALNADGRLRQLPGVAPTMSRCGGGDPIQTPDSTKRIDDISHALMVDRWINPGRSNVEMCYSGEYLTEHNGAMLCERGNWCHRSHYYDLTVTFTYTVTGPGGPPIEAKKVIYIRHDLRKCTWWGFPNDPMPANCPRGIPNVHDELNKPNEYLGPIGNTPPVSATAGLAEVTQMISDRRAQYYDLVARELGEGHIAAARDMNDQALLWRAYTDVLVPRLSREDDRLRRLLYGPHSLVADAPVAVGQVTNPILTATYVQAARAQRAGGLNGPLVLDTIKTDTGDCAQFRNRATDAVATCVSKAAAQRVRDLDSRFQLAFNNYEPRARVLDTSPLVDEVLDNLRLVSQYVRTAYPAPPPARPAPALTGRRFMEKK</sequence>
<keyword evidence="2" id="KW-0732">Signal</keyword>
<gene>
    <name evidence="3" type="ORF">GCM10023195_85940</name>
</gene>
<keyword evidence="4" id="KW-1185">Reference proteome</keyword>
<reference evidence="4" key="1">
    <citation type="journal article" date="2019" name="Int. J. Syst. Evol. Microbiol.">
        <title>The Global Catalogue of Microorganisms (GCM) 10K type strain sequencing project: providing services to taxonomists for standard genome sequencing and annotation.</title>
        <authorList>
            <consortium name="The Broad Institute Genomics Platform"/>
            <consortium name="The Broad Institute Genome Sequencing Center for Infectious Disease"/>
            <person name="Wu L."/>
            <person name="Ma J."/>
        </authorList>
    </citation>
    <scope>NUCLEOTIDE SEQUENCE [LARGE SCALE GENOMIC DNA]</scope>
    <source>
        <strain evidence="4">JCM 17938</strain>
    </source>
</reference>
<dbReference type="Proteomes" id="UP001500212">
    <property type="component" value="Unassembled WGS sequence"/>
</dbReference>
<evidence type="ECO:0000256" key="1">
    <source>
        <dbReference type="SAM" id="MobiDB-lite"/>
    </source>
</evidence>
<evidence type="ECO:0000313" key="3">
    <source>
        <dbReference type="EMBL" id="GAA4619042.1"/>
    </source>
</evidence>
<dbReference type="EMBL" id="BAABHJ010000040">
    <property type="protein sequence ID" value="GAA4619042.1"/>
    <property type="molecule type" value="Genomic_DNA"/>
</dbReference>
<dbReference type="Gene3D" id="3.90.20.10">
    <property type="match status" value="1"/>
</dbReference>
<feature type="signal peptide" evidence="2">
    <location>
        <begin position="1"/>
        <end position="26"/>
    </location>
</feature>
<proteinExistence type="predicted"/>
<evidence type="ECO:0000256" key="2">
    <source>
        <dbReference type="SAM" id="SignalP"/>
    </source>
</evidence>
<feature type="region of interest" description="Disordered" evidence="1">
    <location>
        <begin position="1042"/>
        <end position="1061"/>
    </location>
</feature>
<feature type="chain" id="PRO_5046021691" evidence="2">
    <location>
        <begin position="27"/>
        <end position="1061"/>
    </location>
</feature>
<evidence type="ECO:0000313" key="4">
    <source>
        <dbReference type="Proteomes" id="UP001500212"/>
    </source>
</evidence>
<organism evidence="3 4">
    <name type="scientific">Actinoallomurus liliacearum</name>
    <dbReference type="NCBI Taxonomy" id="1080073"/>
    <lineage>
        <taxon>Bacteria</taxon>
        <taxon>Bacillati</taxon>
        <taxon>Actinomycetota</taxon>
        <taxon>Actinomycetes</taxon>
        <taxon>Streptosporangiales</taxon>
        <taxon>Thermomonosporaceae</taxon>
        <taxon>Actinoallomurus</taxon>
    </lineage>
</organism>